<feature type="transmembrane region" description="Helical" evidence="7">
    <location>
        <begin position="112"/>
        <end position="133"/>
    </location>
</feature>
<dbReference type="InterPro" id="IPR027469">
    <property type="entry name" value="Cation_efflux_TMD_sf"/>
</dbReference>
<dbReference type="PANTHER" id="PTHR45820:SF3">
    <property type="entry name" value="CALCIUM_MANGANESE ANTIPORTER SLC30A10"/>
    <property type="match status" value="1"/>
</dbReference>
<dbReference type="GO" id="GO:0006882">
    <property type="term" value="P:intracellular zinc ion homeostasis"/>
    <property type="evidence" value="ECO:0007669"/>
    <property type="project" value="TreeGrafter"/>
</dbReference>
<keyword evidence="4" id="KW-0862">Zinc</keyword>
<dbReference type="GO" id="GO:0010312">
    <property type="term" value="P:detoxification of zinc ion"/>
    <property type="evidence" value="ECO:0007669"/>
    <property type="project" value="TreeGrafter"/>
</dbReference>
<dbReference type="Ensembl" id="ENSLLTT00000011354.1">
    <property type="protein sequence ID" value="ENSLLTP00000010931.1"/>
    <property type="gene ID" value="ENSLLTG00000008388.1"/>
</dbReference>
<feature type="domain" description="Cation efflux protein transmembrane" evidence="8">
    <location>
        <begin position="12"/>
        <end position="132"/>
    </location>
</feature>
<dbReference type="GO" id="GO:0016020">
    <property type="term" value="C:membrane"/>
    <property type="evidence" value="ECO:0007669"/>
    <property type="project" value="UniProtKB-SubCell"/>
</dbReference>
<comment type="subcellular location">
    <subcellularLocation>
        <location evidence="1">Membrane</location>
        <topology evidence="1">Multi-pass membrane protein</topology>
    </subcellularLocation>
</comment>
<dbReference type="SUPFAM" id="SSF161111">
    <property type="entry name" value="Cation efflux protein transmembrane domain-like"/>
    <property type="match status" value="1"/>
</dbReference>
<dbReference type="InterPro" id="IPR002524">
    <property type="entry name" value="Cation_efflux"/>
</dbReference>
<evidence type="ECO:0000313" key="10">
    <source>
        <dbReference type="Proteomes" id="UP000694406"/>
    </source>
</evidence>
<proteinExistence type="inferred from homology"/>
<keyword evidence="10" id="KW-1185">Reference proteome</keyword>
<evidence type="ECO:0000256" key="1">
    <source>
        <dbReference type="ARBA" id="ARBA00004141"/>
    </source>
</evidence>
<evidence type="ECO:0000256" key="6">
    <source>
        <dbReference type="ARBA" id="ARBA00023136"/>
    </source>
</evidence>
<evidence type="ECO:0000313" key="9">
    <source>
        <dbReference type="Ensembl" id="ENSLLTP00000010931.1"/>
    </source>
</evidence>
<sequence>MGRYTGRSSRLLFMSFVTFLLFVVEMAVAYVGNSLALASDGFAVLSHLISMIIGLLGVRFSRIRWHKSNTYGFLRADVVGAFGNSVFATALMFSILIEAVKRFLNPEKTEQALSVLIVGIVGLLFNVVSYVVFMDCCYCRGSVDQDMETGGNGNPLLKNACQENCRYFSRQYLRIIHN</sequence>
<feature type="transmembrane region" description="Helical" evidence="7">
    <location>
        <begin position="37"/>
        <end position="58"/>
    </location>
</feature>
<keyword evidence="5 7" id="KW-1133">Transmembrane helix</keyword>
<dbReference type="PANTHER" id="PTHR45820">
    <property type="entry name" value="FI23527P1"/>
    <property type="match status" value="1"/>
</dbReference>
<dbReference type="AlphaFoldDB" id="A0A8C5S0N5"/>
<evidence type="ECO:0000256" key="5">
    <source>
        <dbReference type="ARBA" id="ARBA00022989"/>
    </source>
</evidence>
<organism evidence="9 10">
    <name type="scientific">Laticauda laticaudata</name>
    <name type="common">Blue-ringed sea krait</name>
    <name type="synonym">Blue-lipped sea krait</name>
    <dbReference type="NCBI Taxonomy" id="8630"/>
    <lineage>
        <taxon>Eukaryota</taxon>
        <taxon>Metazoa</taxon>
        <taxon>Chordata</taxon>
        <taxon>Craniata</taxon>
        <taxon>Vertebrata</taxon>
        <taxon>Euteleostomi</taxon>
        <taxon>Lepidosauria</taxon>
        <taxon>Squamata</taxon>
        <taxon>Bifurcata</taxon>
        <taxon>Unidentata</taxon>
        <taxon>Episquamata</taxon>
        <taxon>Toxicofera</taxon>
        <taxon>Serpentes</taxon>
        <taxon>Colubroidea</taxon>
        <taxon>Elapidae</taxon>
        <taxon>Laticaudinae</taxon>
        <taxon>Laticauda</taxon>
    </lineage>
</organism>
<dbReference type="GO" id="GO:0006828">
    <property type="term" value="P:manganese ion transport"/>
    <property type="evidence" value="ECO:0007669"/>
    <property type="project" value="TreeGrafter"/>
</dbReference>
<keyword evidence="3 7" id="KW-0812">Transmembrane</keyword>
<dbReference type="InterPro" id="IPR058533">
    <property type="entry name" value="Cation_efflux_TM"/>
</dbReference>
<evidence type="ECO:0000259" key="8">
    <source>
        <dbReference type="Pfam" id="PF01545"/>
    </source>
</evidence>
<comment type="similarity">
    <text evidence="2">Belongs to the cation diffusion facilitator (CDF) transporter (TC 2.A.4) family. SLC30A subfamily.</text>
</comment>
<reference evidence="9" key="2">
    <citation type="submission" date="2025-09" db="UniProtKB">
        <authorList>
            <consortium name="Ensembl"/>
        </authorList>
    </citation>
    <scope>IDENTIFICATION</scope>
</reference>
<reference evidence="9" key="1">
    <citation type="submission" date="2025-08" db="UniProtKB">
        <authorList>
            <consortium name="Ensembl"/>
        </authorList>
    </citation>
    <scope>IDENTIFICATION</scope>
</reference>
<evidence type="ECO:0000256" key="7">
    <source>
        <dbReference type="SAM" id="Phobius"/>
    </source>
</evidence>
<feature type="transmembrane region" description="Helical" evidence="7">
    <location>
        <begin position="78"/>
        <end position="100"/>
    </location>
</feature>
<dbReference type="NCBIfam" id="TIGR01297">
    <property type="entry name" value="CDF"/>
    <property type="match status" value="1"/>
</dbReference>
<accession>A0A8C5S0N5</accession>
<protein>
    <recommendedName>
        <fullName evidence="8">Cation efflux protein transmembrane domain-containing protein</fullName>
    </recommendedName>
</protein>
<dbReference type="Proteomes" id="UP000694406">
    <property type="component" value="Unplaced"/>
</dbReference>
<keyword evidence="6 7" id="KW-0472">Membrane</keyword>
<evidence type="ECO:0000256" key="2">
    <source>
        <dbReference type="ARBA" id="ARBA00008873"/>
    </source>
</evidence>
<feature type="transmembrane region" description="Helical" evidence="7">
    <location>
        <begin position="12"/>
        <end position="31"/>
    </location>
</feature>
<name>A0A8C5S0N5_LATLA</name>
<evidence type="ECO:0000256" key="4">
    <source>
        <dbReference type="ARBA" id="ARBA00022833"/>
    </source>
</evidence>
<evidence type="ECO:0000256" key="3">
    <source>
        <dbReference type="ARBA" id="ARBA00022692"/>
    </source>
</evidence>
<dbReference type="GeneTree" id="ENSGT00940000159967"/>
<dbReference type="Gene3D" id="1.20.1510.10">
    <property type="entry name" value="Cation efflux protein transmembrane domain"/>
    <property type="match status" value="1"/>
</dbReference>
<dbReference type="GO" id="GO:0005385">
    <property type="term" value="F:zinc ion transmembrane transporter activity"/>
    <property type="evidence" value="ECO:0007669"/>
    <property type="project" value="TreeGrafter"/>
</dbReference>
<dbReference type="Pfam" id="PF01545">
    <property type="entry name" value="Cation_efflux"/>
    <property type="match status" value="1"/>
</dbReference>